<keyword evidence="3" id="KW-0804">Transcription</keyword>
<dbReference type="InterPro" id="IPR050692">
    <property type="entry name" value="HTH_transcr_repressor_FabR"/>
</dbReference>
<dbReference type="Pfam" id="PF21943">
    <property type="entry name" value="TetR_C_46"/>
    <property type="match status" value="1"/>
</dbReference>
<evidence type="ECO:0000256" key="2">
    <source>
        <dbReference type="ARBA" id="ARBA00023125"/>
    </source>
</evidence>
<dbReference type="InterPro" id="IPR054129">
    <property type="entry name" value="DesT_TetR_C"/>
</dbReference>
<gene>
    <name evidence="6" type="ORF">HC031_22750</name>
</gene>
<keyword evidence="2 4" id="KW-0238">DNA-binding</keyword>
<keyword evidence="1" id="KW-0805">Transcription regulation</keyword>
<evidence type="ECO:0000259" key="5">
    <source>
        <dbReference type="PROSITE" id="PS50977"/>
    </source>
</evidence>
<dbReference type="InterPro" id="IPR009057">
    <property type="entry name" value="Homeodomain-like_sf"/>
</dbReference>
<dbReference type="Gene3D" id="1.10.357.10">
    <property type="entry name" value="Tetracycline Repressor, domain 2"/>
    <property type="match status" value="1"/>
</dbReference>
<evidence type="ECO:0000256" key="1">
    <source>
        <dbReference type="ARBA" id="ARBA00023015"/>
    </source>
</evidence>
<feature type="domain" description="HTH tetR-type" evidence="5">
    <location>
        <begin position="13"/>
        <end position="73"/>
    </location>
</feature>
<feature type="DNA-binding region" description="H-T-H motif" evidence="4">
    <location>
        <begin position="36"/>
        <end position="55"/>
    </location>
</feature>
<dbReference type="SUPFAM" id="SSF46689">
    <property type="entry name" value="Homeodomain-like"/>
    <property type="match status" value="1"/>
</dbReference>
<dbReference type="InterPro" id="IPR001647">
    <property type="entry name" value="HTH_TetR"/>
</dbReference>
<dbReference type="Pfam" id="PF00440">
    <property type="entry name" value="TetR_N"/>
    <property type="match status" value="1"/>
</dbReference>
<dbReference type="PANTHER" id="PTHR47752">
    <property type="entry name" value="HTH-TYPE TRANSCRIPTIONAL REPRESSOR FABR"/>
    <property type="match status" value="1"/>
</dbReference>
<evidence type="ECO:0000256" key="3">
    <source>
        <dbReference type="ARBA" id="ARBA00023163"/>
    </source>
</evidence>
<dbReference type="Proteomes" id="UP000722989">
    <property type="component" value="Unassembled WGS sequence"/>
</dbReference>
<dbReference type="PROSITE" id="PS50977">
    <property type="entry name" value="HTH_TETR_2"/>
    <property type="match status" value="1"/>
</dbReference>
<dbReference type="Gene3D" id="1.10.10.60">
    <property type="entry name" value="Homeodomain-like"/>
    <property type="match status" value="1"/>
</dbReference>
<sequence length="215" mass="23573">MTHSLGGRAAQKLHTRQSLLDAVLRLTADHSLGSLSLREVSRQAGIVPAGFYRHFPDLESLGVALVEQSLGGLRTALRAVRAGLTSSEEIARRSVDALLREVRAHREQFRFIARERYGGLGRVRRAIGDQLRLISEELAVDLLTGERAAAPVLSRWSDEDVKMLTDLIVNHMISTAAAIVDVPPGRSAAERRVVATATRQLQLVIIGARHWLDPA</sequence>
<keyword evidence="7" id="KW-1185">Reference proteome</keyword>
<accession>A0ABX0Y536</accession>
<protein>
    <submittedName>
        <fullName evidence="6">TetR family transcriptional regulator</fullName>
    </submittedName>
</protein>
<proteinExistence type="predicted"/>
<dbReference type="RefSeq" id="WP_167927423.1">
    <property type="nucleotide sequence ID" value="NZ_JAATVY010000019.1"/>
</dbReference>
<reference evidence="6 7" key="1">
    <citation type="submission" date="2020-03" db="EMBL/GenBank/DDBJ databases">
        <title>WGS of the type strain of Planosporangium spp.</title>
        <authorList>
            <person name="Thawai C."/>
        </authorList>
    </citation>
    <scope>NUCLEOTIDE SEQUENCE [LARGE SCALE GENOMIC DNA]</scope>
    <source>
        <strain evidence="6 7">TBRC 5610</strain>
    </source>
</reference>
<comment type="caution">
    <text evidence="6">The sequence shown here is derived from an EMBL/GenBank/DDBJ whole genome shotgun (WGS) entry which is preliminary data.</text>
</comment>
<dbReference type="PANTHER" id="PTHR47752:SF1">
    <property type="entry name" value="HTH-TYPE TRANSCRIPTIONAL REPRESSOR FABR"/>
    <property type="match status" value="1"/>
</dbReference>
<evidence type="ECO:0000256" key="4">
    <source>
        <dbReference type="PROSITE-ProRule" id="PRU00335"/>
    </source>
</evidence>
<dbReference type="EMBL" id="JAATVY010000019">
    <property type="protein sequence ID" value="NJC72515.1"/>
    <property type="molecule type" value="Genomic_DNA"/>
</dbReference>
<organism evidence="6 7">
    <name type="scientific">Planosporangium thailandense</name>
    <dbReference type="NCBI Taxonomy" id="765197"/>
    <lineage>
        <taxon>Bacteria</taxon>
        <taxon>Bacillati</taxon>
        <taxon>Actinomycetota</taxon>
        <taxon>Actinomycetes</taxon>
        <taxon>Micromonosporales</taxon>
        <taxon>Micromonosporaceae</taxon>
        <taxon>Planosporangium</taxon>
    </lineage>
</organism>
<name>A0ABX0Y536_9ACTN</name>
<evidence type="ECO:0000313" key="6">
    <source>
        <dbReference type="EMBL" id="NJC72515.1"/>
    </source>
</evidence>
<evidence type="ECO:0000313" key="7">
    <source>
        <dbReference type="Proteomes" id="UP000722989"/>
    </source>
</evidence>